<sequence length="286" mass="31771">MPAKRVVLWKNESVHAPSSEISATGSFRPSLSDSGDEHVRRCSIITDFSTRRRFFTLPSHHRRRCYALDSPESSTTLSRVPRYECRLSAANIANSDCSSSICSDSSISLQVPSDASELLEEDETARLRQAFELFDHNCDGLITAQELGAVMLTLGYEESSVEVERMVTEANTSGKDNVDFSEFLAVLVQQPDAPIETIQAEIEVALQEYKLYINIVSLSVTVFDKYGRGYITATDLRHVMSSLNESVTDRELDSMMIAADKDGDGLISYEEFVALFSPDQVVEEPA</sequence>
<evidence type="ECO:0000313" key="2">
    <source>
        <dbReference type="Proteomes" id="UP000821865"/>
    </source>
</evidence>
<organism evidence="1 2">
    <name type="scientific">Dermacentor silvarum</name>
    <name type="common">Tick</name>
    <dbReference type="NCBI Taxonomy" id="543639"/>
    <lineage>
        <taxon>Eukaryota</taxon>
        <taxon>Metazoa</taxon>
        <taxon>Ecdysozoa</taxon>
        <taxon>Arthropoda</taxon>
        <taxon>Chelicerata</taxon>
        <taxon>Arachnida</taxon>
        <taxon>Acari</taxon>
        <taxon>Parasitiformes</taxon>
        <taxon>Ixodida</taxon>
        <taxon>Ixodoidea</taxon>
        <taxon>Ixodidae</taxon>
        <taxon>Rhipicephalinae</taxon>
        <taxon>Dermacentor</taxon>
    </lineage>
</organism>
<protein>
    <submittedName>
        <fullName evidence="1">Uncharacterized protein</fullName>
    </submittedName>
</protein>
<reference evidence="1" key="1">
    <citation type="submission" date="2020-05" db="EMBL/GenBank/DDBJ databases">
        <title>Large-scale comparative analyses of tick genomes elucidate their genetic diversity and vector capacities.</title>
        <authorList>
            <person name="Jia N."/>
            <person name="Wang J."/>
            <person name="Shi W."/>
            <person name="Du L."/>
            <person name="Sun Y."/>
            <person name="Zhan W."/>
            <person name="Jiang J."/>
            <person name="Wang Q."/>
            <person name="Zhang B."/>
            <person name="Ji P."/>
            <person name="Sakyi L.B."/>
            <person name="Cui X."/>
            <person name="Yuan T."/>
            <person name="Jiang B."/>
            <person name="Yang W."/>
            <person name="Lam T.T.-Y."/>
            <person name="Chang Q."/>
            <person name="Ding S."/>
            <person name="Wang X."/>
            <person name="Zhu J."/>
            <person name="Ruan X."/>
            <person name="Zhao L."/>
            <person name="Wei J."/>
            <person name="Que T."/>
            <person name="Du C."/>
            <person name="Cheng J."/>
            <person name="Dai P."/>
            <person name="Han X."/>
            <person name="Huang E."/>
            <person name="Gao Y."/>
            <person name="Liu J."/>
            <person name="Shao H."/>
            <person name="Ye R."/>
            <person name="Li L."/>
            <person name="Wei W."/>
            <person name="Wang X."/>
            <person name="Wang C."/>
            <person name="Yang T."/>
            <person name="Huo Q."/>
            <person name="Li W."/>
            <person name="Guo W."/>
            <person name="Chen H."/>
            <person name="Zhou L."/>
            <person name="Ni X."/>
            <person name="Tian J."/>
            <person name="Zhou Y."/>
            <person name="Sheng Y."/>
            <person name="Liu T."/>
            <person name="Pan Y."/>
            <person name="Xia L."/>
            <person name="Li J."/>
            <person name="Zhao F."/>
            <person name="Cao W."/>
        </authorList>
    </citation>
    <scope>NUCLEOTIDE SEQUENCE</scope>
    <source>
        <strain evidence="1">Dsil-2018</strain>
    </source>
</reference>
<proteinExistence type="predicted"/>
<name>A0ACB8DF69_DERSI</name>
<dbReference type="EMBL" id="CM023471">
    <property type="protein sequence ID" value="KAH7966771.1"/>
    <property type="molecule type" value="Genomic_DNA"/>
</dbReference>
<gene>
    <name evidence="1" type="ORF">HPB49_019292</name>
</gene>
<accession>A0ACB8DF69</accession>
<comment type="caution">
    <text evidence="1">The sequence shown here is derived from an EMBL/GenBank/DDBJ whole genome shotgun (WGS) entry which is preliminary data.</text>
</comment>
<keyword evidence="2" id="KW-1185">Reference proteome</keyword>
<evidence type="ECO:0000313" key="1">
    <source>
        <dbReference type="EMBL" id="KAH7966771.1"/>
    </source>
</evidence>
<dbReference type="Proteomes" id="UP000821865">
    <property type="component" value="Chromosome 2"/>
</dbReference>